<evidence type="ECO:0000259" key="1">
    <source>
        <dbReference type="PROSITE" id="PS50052"/>
    </source>
</evidence>
<dbReference type="InterPro" id="IPR008144">
    <property type="entry name" value="Guanylate_kin-like_dom"/>
</dbReference>
<protein>
    <recommendedName>
        <fullName evidence="1">Guanylate kinase-like domain-containing protein</fullName>
    </recommendedName>
</protein>
<evidence type="ECO:0000313" key="2">
    <source>
        <dbReference type="EMBL" id="MDB8742001.1"/>
    </source>
</evidence>
<dbReference type="Pfam" id="PF00625">
    <property type="entry name" value="Guanylate_kin"/>
    <property type="match status" value="1"/>
</dbReference>
<evidence type="ECO:0000313" key="3">
    <source>
        <dbReference type="Proteomes" id="UP001211421"/>
    </source>
</evidence>
<dbReference type="PROSITE" id="PS50052">
    <property type="entry name" value="GUANYLATE_KINASE_2"/>
    <property type="match status" value="1"/>
</dbReference>
<dbReference type="Proteomes" id="UP001211421">
    <property type="component" value="Unassembled WGS sequence"/>
</dbReference>
<dbReference type="EMBL" id="JAQMLS010000005">
    <property type="protein sequence ID" value="MDB8742001.1"/>
    <property type="molecule type" value="Genomic_DNA"/>
</dbReference>
<organism evidence="2 3">
    <name type="scientific">Ruminococcus bicirculans</name>
    <name type="common">ex Wegman et al. 2014</name>
    <dbReference type="NCBI Taxonomy" id="1160721"/>
    <lineage>
        <taxon>Bacteria</taxon>
        <taxon>Bacillati</taxon>
        <taxon>Bacillota</taxon>
        <taxon>Clostridia</taxon>
        <taxon>Eubacteriales</taxon>
        <taxon>Oscillospiraceae</taxon>
        <taxon>Ruminococcus</taxon>
    </lineage>
</organism>
<dbReference type="InterPro" id="IPR027417">
    <property type="entry name" value="P-loop_NTPase"/>
</dbReference>
<accession>A0AAW6DZB7</accession>
<name>A0AAW6DZB7_9FIRM</name>
<gene>
    <name evidence="2" type="ORF">PNV70_07950</name>
</gene>
<dbReference type="AlphaFoldDB" id="A0AAW6DZB7"/>
<reference evidence="2" key="1">
    <citation type="submission" date="2023-01" db="EMBL/GenBank/DDBJ databases">
        <title>Human gut microbiome strain richness.</title>
        <authorList>
            <person name="Chen-Liaw A."/>
        </authorList>
    </citation>
    <scope>NUCLEOTIDE SEQUENCE</scope>
    <source>
        <strain evidence="2">D59st1_B8_D59t2_181005</strain>
    </source>
</reference>
<dbReference type="SUPFAM" id="SSF52540">
    <property type="entry name" value="P-loop containing nucleoside triphosphate hydrolases"/>
    <property type="match status" value="1"/>
</dbReference>
<dbReference type="SMART" id="SM00072">
    <property type="entry name" value="GuKc"/>
    <property type="match status" value="1"/>
</dbReference>
<sequence>MSKPLFCILGASASGKSTLVQKLEIELNMKQIASYATRPPRYEGEAGHTFVTEEEFQSLSDIVAYNYYLDNHYGVTSQQIDDEAHDLYVVDQTGLNELKEKYKGDRKIYSVYIDCLPLNRYDRLFDRYFKMYQNSLVATNRAMERIKQDEIEFENCNLVVDYVITNNDNIETAYDELKKYIQAITKRQDNDNENN</sequence>
<comment type="caution">
    <text evidence="2">The sequence shown here is derived from an EMBL/GenBank/DDBJ whole genome shotgun (WGS) entry which is preliminary data.</text>
</comment>
<feature type="domain" description="Guanylate kinase-like" evidence="1">
    <location>
        <begin position="3"/>
        <end position="182"/>
    </location>
</feature>
<dbReference type="Gene3D" id="3.40.50.300">
    <property type="entry name" value="P-loop containing nucleotide triphosphate hydrolases"/>
    <property type="match status" value="1"/>
</dbReference>
<dbReference type="InterPro" id="IPR008145">
    <property type="entry name" value="GK/Ca_channel_bsu"/>
</dbReference>
<dbReference type="RefSeq" id="WP_195551565.1">
    <property type="nucleotide sequence ID" value="NZ_JADMNX010000005.1"/>
</dbReference>
<proteinExistence type="predicted"/>